<feature type="domain" description="DUF305" evidence="1">
    <location>
        <begin position="51"/>
        <end position="212"/>
    </location>
</feature>
<name>A0ABV3P9C4_9ACTN</name>
<gene>
    <name evidence="2" type="ORF">AB1207_15950</name>
</gene>
<dbReference type="PANTHER" id="PTHR36933">
    <property type="entry name" value="SLL0788 PROTEIN"/>
    <property type="match status" value="1"/>
</dbReference>
<dbReference type="Proteomes" id="UP001555826">
    <property type="component" value="Unassembled WGS sequence"/>
</dbReference>
<reference evidence="2 3" key="1">
    <citation type="submission" date="2024-07" db="EMBL/GenBank/DDBJ databases">
        <authorList>
            <person name="Thanompreechachai J."/>
            <person name="Duangmal K."/>
        </authorList>
    </citation>
    <scope>NUCLEOTIDE SEQUENCE [LARGE SCALE GENOMIC DNA]</scope>
    <source>
        <strain evidence="2 3">KCTC 19886</strain>
    </source>
</reference>
<sequence length="224" mass="23614">MLQRHGDADRLMRGLTARQVLLATAGLLVALVAGVLVGRALPAAPGANSVDVGFSRDMATHHGQAVSMAYTALAKAPSSQVRQLAVDIASTQGNQAGRMQQLLLSWDQPLSSAGRPVMAWMAGTDLHARHEVEQAQGRIMPGMATAAEMARLNAEDGEAFEVDFLQLMLRHHAGGIEMAQYGAEHATTAEVRDLAAAIVASQEAESQLLTTYLTERGAAPLPAS</sequence>
<keyword evidence="3" id="KW-1185">Reference proteome</keyword>
<dbReference type="InterPro" id="IPR005183">
    <property type="entry name" value="DUF305_CopM-like"/>
</dbReference>
<evidence type="ECO:0000313" key="2">
    <source>
        <dbReference type="EMBL" id="MEW9266246.1"/>
    </source>
</evidence>
<dbReference type="RefSeq" id="WP_367639380.1">
    <property type="nucleotide sequence ID" value="NZ_JBFNQN010000011.1"/>
</dbReference>
<organism evidence="2 3">
    <name type="scientific">Kineococcus endophyticus</name>
    <dbReference type="NCBI Taxonomy" id="1181883"/>
    <lineage>
        <taxon>Bacteria</taxon>
        <taxon>Bacillati</taxon>
        <taxon>Actinomycetota</taxon>
        <taxon>Actinomycetes</taxon>
        <taxon>Kineosporiales</taxon>
        <taxon>Kineosporiaceae</taxon>
        <taxon>Kineococcus</taxon>
    </lineage>
</organism>
<dbReference type="EMBL" id="JBFNQN010000011">
    <property type="protein sequence ID" value="MEW9266246.1"/>
    <property type="molecule type" value="Genomic_DNA"/>
</dbReference>
<evidence type="ECO:0000259" key="1">
    <source>
        <dbReference type="Pfam" id="PF03713"/>
    </source>
</evidence>
<dbReference type="Pfam" id="PF03713">
    <property type="entry name" value="DUF305"/>
    <property type="match status" value="1"/>
</dbReference>
<dbReference type="InterPro" id="IPR012347">
    <property type="entry name" value="Ferritin-like"/>
</dbReference>
<protein>
    <submittedName>
        <fullName evidence="2">DUF305 domain-containing protein</fullName>
    </submittedName>
</protein>
<dbReference type="Gene3D" id="1.20.1260.10">
    <property type="match status" value="1"/>
</dbReference>
<proteinExistence type="predicted"/>
<evidence type="ECO:0000313" key="3">
    <source>
        <dbReference type="Proteomes" id="UP001555826"/>
    </source>
</evidence>
<comment type="caution">
    <text evidence="2">The sequence shown here is derived from an EMBL/GenBank/DDBJ whole genome shotgun (WGS) entry which is preliminary data.</text>
</comment>
<accession>A0ABV3P9C4</accession>
<dbReference type="PANTHER" id="PTHR36933:SF1">
    <property type="entry name" value="SLL0788 PROTEIN"/>
    <property type="match status" value="1"/>
</dbReference>